<dbReference type="InterPro" id="IPR029058">
    <property type="entry name" value="AB_hydrolase_fold"/>
</dbReference>
<dbReference type="HOGENOM" id="CLU_032490_1_0_1"/>
<accession>A0A067SIL1</accession>
<dbReference type="Proteomes" id="UP000027222">
    <property type="component" value="Unassembled WGS sequence"/>
</dbReference>
<organism evidence="2 3">
    <name type="scientific">Galerina marginata (strain CBS 339.88)</name>
    <dbReference type="NCBI Taxonomy" id="685588"/>
    <lineage>
        <taxon>Eukaryota</taxon>
        <taxon>Fungi</taxon>
        <taxon>Dikarya</taxon>
        <taxon>Basidiomycota</taxon>
        <taxon>Agaricomycotina</taxon>
        <taxon>Agaricomycetes</taxon>
        <taxon>Agaricomycetidae</taxon>
        <taxon>Agaricales</taxon>
        <taxon>Agaricineae</taxon>
        <taxon>Strophariaceae</taxon>
        <taxon>Galerina</taxon>
    </lineage>
</organism>
<dbReference type="SUPFAM" id="SSF53474">
    <property type="entry name" value="alpha/beta-Hydrolases"/>
    <property type="match status" value="1"/>
</dbReference>
<evidence type="ECO:0000259" key="1">
    <source>
        <dbReference type="Pfam" id="PF12697"/>
    </source>
</evidence>
<name>A0A067SIL1_GALM3</name>
<feature type="domain" description="AB hydrolase-1" evidence="1">
    <location>
        <begin position="161"/>
        <end position="457"/>
    </location>
</feature>
<dbReference type="STRING" id="685588.A0A067SIL1"/>
<evidence type="ECO:0000313" key="3">
    <source>
        <dbReference type="Proteomes" id="UP000027222"/>
    </source>
</evidence>
<dbReference type="EMBL" id="KL142414">
    <property type="protein sequence ID" value="KDR67544.1"/>
    <property type="molecule type" value="Genomic_DNA"/>
</dbReference>
<dbReference type="InterPro" id="IPR000073">
    <property type="entry name" value="AB_hydrolase_1"/>
</dbReference>
<reference evidence="3" key="1">
    <citation type="journal article" date="2014" name="Proc. Natl. Acad. Sci. U.S.A.">
        <title>Extensive sampling of basidiomycete genomes demonstrates inadequacy of the white-rot/brown-rot paradigm for wood decay fungi.</title>
        <authorList>
            <person name="Riley R."/>
            <person name="Salamov A.A."/>
            <person name="Brown D.W."/>
            <person name="Nagy L.G."/>
            <person name="Floudas D."/>
            <person name="Held B.W."/>
            <person name="Levasseur A."/>
            <person name="Lombard V."/>
            <person name="Morin E."/>
            <person name="Otillar R."/>
            <person name="Lindquist E.A."/>
            <person name="Sun H."/>
            <person name="LaButti K.M."/>
            <person name="Schmutz J."/>
            <person name="Jabbour D."/>
            <person name="Luo H."/>
            <person name="Baker S.E."/>
            <person name="Pisabarro A.G."/>
            <person name="Walton J.D."/>
            <person name="Blanchette R.A."/>
            <person name="Henrissat B."/>
            <person name="Martin F."/>
            <person name="Cullen D."/>
            <person name="Hibbett D.S."/>
            <person name="Grigoriev I.V."/>
        </authorList>
    </citation>
    <scope>NUCLEOTIDE SEQUENCE [LARGE SCALE GENOMIC DNA]</scope>
    <source>
        <strain evidence="3">CBS 339.88</strain>
    </source>
</reference>
<sequence>MDLLSGKPHYPYPPRPIKGQFTVNPRRRLAPLLAPPSVIPLPNPLPKELSRKCAFTSTHTLSVHILPAAFPRAPSAQGQITVPPLESFPSQTAKGDRKKWLDMTVERMIWEKLEAEKVFTDPKAGVKASEVGLWNTVLRIRRNKTAAEGGESARGVTLVATHPIGFHKEIWETAFKHLIEMTESSSSSIRIEEIWSLEAINHGDAALINGVHITKLPDRSDYGRDLANFLIYHLPEGRDCFGKDLPFQLTRLPASLTSARIKNGFADRKLIALGHSLGGDGTALCGISYPKLFSALILLETTLFPASNNSSKRKPAIITSTLGRRSSWPSRQEAKKAFLKSPLFQPFDPEVLDLYIEHGLYKDEKTGEVRLKCNPAWEASEFTERRTMNEGWELLPTLDEKVELRWIMGGRDDASNLVGGSEVARQTVWRRSTNASNVRIPGAGHLVVQEKPKETAEDIALFLNHRFSSVATGAERAKL</sequence>
<dbReference type="Pfam" id="PF12697">
    <property type="entry name" value="Abhydrolase_6"/>
    <property type="match status" value="1"/>
</dbReference>
<evidence type="ECO:0000313" key="2">
    <source>
        <dbReference type="EMBL" id="KDR67544.1"/>
    </source>
</evidence>
<dbReference type="OrthoDB" id="94039at2759"/>
<protein>
    <recommendedName>
        <fullName evidence="1">AB hydrolase-1 domain-containing protein</fullName>
    </recommendedName>
</protein>
<dbReference type="Gene3D" id="3.40.50.1820">
    <property type="entry name" value="alpha/beta hydrolase"/>
    <property type="match status" value="1"/>
</dbReference>
<dbReference type="AlphaFoldDB" id="A0A067SIL1"/>
<gene>
    <name evidence="2" type="ORF">GALMADRAFT_1079490</name>
</gene>
<proteinExistence type="predicted"/>
<keyword evidence="3" id="KW-1185">Reference proteome</keyword>